<dbReference type="KEGG" id="chig:CH63R_04362"/>
<dbReference type="AlphaFoldDB" id="A0A1B7YJ47"/>
<dbReference type="RefSeq" id="XP_018160583.1">
    <property type="nucleotide sequence ID" value="XM_018299337.1"/>
</dbReference>
<feature type="region of interest" description="Disordered" evidence="1">
    <location>
        <begin position="85"/>
        <end position="104"/>
    </location>
</feature>
<proteinExistence type="predicted"/>
<evidence type="ECO:0000256" key="1">
    <source>
        <dbReference type="SAM" id="MobiDB-lite"/>
    </source>
</evidence>
<reference evidence="3" key="1">
    <citation type="journal article" date="2017" name="BMC Genomics">
        <title>Gapless genome assembly of Colletotrichum higginsianum reveals chromosome structure and association of transposable elements with secondary metabolite gene clusters.</title>
        <authorList>
            <person name="Dallery J.-F."/>
            <person name="Lapalu N."/>
            <person name="Zampounis A."/>
            <person name="Pigne S."/>
            <person name="Luyten I."/>
            <person name="Amselem J."/>
            <person name="Wittenberg A.H.J."/>
            <person name="Zhou S."/>
            <person name="de Queiroz M.V."/>
            <person name="Robin G.P."/>
            <person name="Auger A."/>
            <person name="Hainaut M."/>
            <person name="Henrissat B."/>
            <person name="Kim K.-T."/>
            <person name="Lee Y.-H."/>
            <person name="Lespinet O."/>
            <person name="Schwartz D.C."/>
            <person name="Thon M.R."/>
            <person name="O'Connell R.J."/>
        </authorList>
    </citation>
    <scope>NUCLEOTIDE SEQUENCE [LARGE SCALE GENOMIC DNA]</scope>
    <source>
        <strain evidence="3">IMI 349063</strain>
    </source>
</reference>
<evidence type="ECO:0000313" key="3">
    <source>
        <dbReference type="Proteomes" id="UP000092177"/>
    </source>
</evidence>
<protein>
    <submittedName>
        <fullName evidence="2">Uncharacterized protein</fullName>
    </submittedName>
</protein>
<dbReference type="Proteomes" id="UP000092177">
    <property type="component" value="Chromosome 3"/>
</dbReference>
<name>A0A1B7YJ47_COLHI</name>
<accession>A0A1B7YJ47</accession>
<feature type="region of interest" description="Disordered" evidence="1">
    <location>
        <begin position="120"/>
        <end position="144"/>
    </location>
</feature>
<organism evidence="2 3">
    <name type="scientific">Colletotrichum higginsianum (strain IMI 349063)</name>
    <name type="common">Crucifer anthracnose fungus</name>
    <dbReference type="NCBI Taxonomy" id="759273"/>
    <lineage>
        <taxon>Eukaryota</taxon>
        <taxon>Fungi</taxon>
        <taxon>Dikarya</taxon>
        <taxon>Ascomycota</taxon>
        <taxon>Pezizomycotina</taxon>
        <taxon>Sordariomycetes</taxon>
        <taxon>Hypocreomycetidae</taxon>
        <taxon>Glomerellales</taxon>
        <taxon>Glomerellaceae</taxon>
        <taxon>Colletotrichum</taxon>
        <taxon>Colletotrichum destructivum species complex</taxon>
    </lineage>
</organism>
<dbReference type="VEuPathDB" id="FungiDB:CH63R_04362"/>
<gene>
    <name evidence="2" type="ORF">CH63R_04362</name>
</gene>
<comment type="caution">
    <text evidence="2">The sequence shown here is derived from an EMBL/GenBank/DDBJ whole genome shotgun (WGS) entry which is preliminary data.</text>
</comment>
<dbReference type="EMBL" id="LTAN01000003">
    <property type="protein sequence ID" value="OBR12066.1"/>
    <property type="molecule type" value="Genomic_DNA"/>
</dbReference>
<dbReference type="GeneID" id="28863444"/>
<keyword evidence="3" id="KW-1185">Reference proteome</keyword>
<sequence>MWESGLFGVGIPVIVGTHLIVSTLSSTDIPGLRRHRGGPLRWRQDRVLPWGRLQVLLRSTAWKEATGPVYGTAFIVSRGDVRYPRDEEEAQSQPPAVDLRRLGRAESLPDGDLLEKTMWPEDSQGGNCHAPVQGREGSQWHLPGERRKSTLAEYGNSKGTSSHSQARWCPLRRLRCPTAQLTERDVLASKSSI</sequence>
<evidence type="ECO:0000313" key="2">
    <source>
        <dbReference type="EMBL" id="OBR12066.1"/>
    </source>
</evidence>